<dbReference type="PANTHER" id="PTHR10003">
    <property type="entry name" value="SUPEROXIDE DISMUTASE CU-ZN -RELATED"/>
    <property type="match status" value="1"/>
</dbReference>
<dbReference type="PROSITE" id="PS51257">
    <property type="entry name" value="PROKAR_LIPOPROTEIN"/>
    <property type="match status" value="1"/>
</dbReference>
<comment type="function">
    <text evidence="2">Destroys radicals which are normally produced within the cells and which are toxic to biological systems. May play a role in favoring mycobacterial survival in phagocytes.</text>
</comment>
<dbReference type="InterPro" id="IPR001424">
    <property type="entry name" value="SOD_Cu_Zn_dom"/>
</dbReference>
<comment type="similarity">
    <text evidence="1 3">Belongs to the Cu-Zn superoxide dismutase family.</text>
</comment>
<protein>
    <recommendedName>
        <fullName evidence="3">Superoxide dismutase [Cu-Zn]</fullName>
        <ecNumber evidence="3">1.15.1.1</ecNumber>
    </recommendedName>
</protein>
<dbReference type="InterPro" id="IPR018152">
    <property type="entry name" value="SOD_Cu/Zn_BS"/>
</dbReference>
<dbReference type="Proteomes" id="UP000216207">
    <property type="component" value="Unassembled WGS sequence"/>
</dbReference>
<evidence type="ECO:0000256" key="4">
    <source>
        <dbReference type="SAM" id="MobiDB-lite"/>
    </source>
</evidence>
<feature type="region of interest" description="Disordered" evidence="4">
    <location>
        <begin position="175"/>
        <end position="194"/>
    </location>
</feature>
<proteinExistence type="inferred from homology"/>
<keyword evidence="3" id="KW-0862">Zinc</keyword>
<dbReference type="EMBL" id="NPCC01000009">
    <property type="protein sequence ID" value="PAE89370.1"/>
    <property type="molecule type" value="Genomic_DNA"/>
</dbReference>
<dbReference type="RefSeq" id="WP_011248226.1">
    <property type="nucleotide sequence ID" value="NZ_BOQQ01000001.1"/>
</dbReference>
<name>A0A268P258_SHOCL</name>
<reference evidence="6 7" key="1">
    <citation type="submission" date="2017-07" db="EMBL/GenBank/DDBJ databases">
        <title>Isolation and whole genome analysis of endospore-forming bacteria from heroin.</title>
        <authorList>
            <person name="Kalinowski J."/>
            <person name="Ahrens B."/>
            <person name="Al-Dilaimi A."/>
            <person name="Winkler A."/>
            <person name="Wibberg D."/>
            <person name="Schleenbecker U."/>
            <person name="Ruckert C."/>
            <person name="Wolfel R."/>
            <person name="Grass G."/>
        </authorList>
    </citation>
    <scope>NUCLEOTIDE SEQUENCE [LARGE SCALE GENOMIC DNA]</scope>
    <source>
        <strain evidence="6 7">7539</strain>
    </source>
</reference>
<feature type="domain" description="Superoxide dismutase copper/zinc binding" evidence="5">
    <location>
        <begin position="59"/>
        <end position="201"/>
    </location>
</feature>
<organism evidence="6 7">
    <name type="scientific">Shouchella clausii</name>
    <name type="common">Alkalihalobacillus clausii</name>
    <dbReference type="NCBI Taxonomy" id="79880"/>
    <lineage>
        <taxon>Bacteria</taxon>
        <taxon>Bacillati</taxon>
        <taxon>Bacillota</taxon>
        <taxon>Bacilli</taxon>
        <taxon>Bacillales</taxon>
        <taxon>Bacillaceae</taxon>
        <taxon>Shouchella</taxon>
    </lineage>
</organism>
<dbReference type="Gene3D" id="2.60.40.200">
    <property type="entry name" value="Superoxide dismutase, copper/zinc binding domain"/>
    <property type="match status" value="1"/>
</dbReference>
<dbReference type="GO" id="GO:0005507">
    <property type="term" value="F:copper ion binding"/>
    <property type="evidence" value="ECO:0007669"/>
    <property type="project" value="InterPro"/>
</dbReference>
<comment type="caution">
    <text evidence="6">The sequence shown here is derived from an EMBL/GenBank/DDBJ whole genome shotgun (WGS) entry which is preliminary data.</text>
</comment>
<comment type="cofactor">
    <cofactor evidence="3">
        <name>Zn(2+)</name>
        <dbReference type="ChEBI" id="CHEBI:29105"/>
    </cofactor>
    <text evidence="3">Binds 1 zinc ion per subunit.</text>
</comment>
<keyword evidence="3" id="KW-0186">Copper</keyword>
<evidence type="ECO:0000256" key="3">
    <source>
        <dbReference type="RuleBase" id="RU000393"/>
    </source>
</evidence>
<evidence type="ECO:0000313" key="7">
    <source>
        <dbReference type="Proteomes" id="UP000216207"/>
    </source>
</evidence>
<accession>A0A268P258</accession>
<evidence type="ECO:0000259" key="5">
    <source>
        <dbReference type="Pfam" id="PF00080"/>
    </source>
</evidence>
<dbReference type="OMA" id="GARYACG"/>
<dbReference type="GO" id="GO:0004784">
    <property type="term" value="F:superoxide dismutase activity"/>
    <property type="evidence" value="ECO:0007669"/>
    <property type="project" value="UniProtKB-EC"/>
</dbReference>
<dbReference type="InterPro" id="IPR036423">
    <property type="entry name" value="SOD-like_Cu/Zn_dom_sf"/>
</dbReference>
<evidence type="ECO:0000313" key="6">
    <source>
        <dbReference type="EMBL" id="PAE89370.1"/>
    </source>
</evidence>
<keyword evidence="3" id="KW-0560">Oxidoreductase</keyword>
<comment type="catalytic activity">
    <reaction evidence="3">
        <text>2 superoxide + 2 H(+) = H2O2 + O2</text>
        <dbReference type="Rhea" id="RHEA:20696"/>
        <dbReference type="ChEBI" id="CHEBI:15378"/>
        <dbReference type="ChEBI" id="CHEBI:15379"/>
        <dbReference type="ChEBI" id="CHEBI:16240"/>
        <dbReference type="ChEBI" id="CHEBI:18421"/>
        <dbReference type="EC" id="1.15.1.1"/>
    </reaction>
</comment>
<comment type="cofactor">
    <cofactor evidence="3">
        <name>Cu cation</name>
        <dbReference type="ChEBI" id="CHEBI:23378"/>
    </cofactor>
    <text evidence="3">Binds 1 copper ion per subunit.</text>
</comment>
<evidence type="ECO:0000256" key="1">
    <source>
        <dbReference type="ARBA" id="ARBA00010457"/>
    </source>
</evidence>
<feature type="compositionally biased region" description="Acidic residues" evidence="4">
    <location>
        <begin position="175"/>
        <end position="188"/>
    </location>
</feature>
<dbReference type="Pfam" id="PF00080">
    <property type="entry name" value="Sod_Cu"/>
    <property type="match status" value="1"/>
</dbReference>
<dbReference type="EC" id="1.15.1.1" evidence="3"/>
<dbReference type="PROSITE" id="PS00332">
    <property type="entry name" value="SOD_CU_ZN_2"/>
    <property type="match status" value="1"/>
</dbReference>
<dbReference type="InterPro" id="IPR024134">
    <property type="entry name" value="SOD_Cu/Zn_/chaperone"/>
</dbReference>
<sequence length="206" mass="21750">MQFRKAVGVCAAAGMLVACGNDQIDLPEEGDNGMAPDNGEQEQADAFAELNDEQGSRVGDVSFFEQGENKTRVDVTVDGLPPGYHGFHVHEEAACDVDNNEGPFQSAGGHFHDEDGAHSGHSGDMPPLYVSEDGSAFLSFTTDRFTPTNLADERAVIVHADPDNFGHIPERYVAEGEEEGGPDADTEATGDAGDRIACGIVVSEAP</sequence>
<evidence type="ECO:0000256" key="2">
    <source>
        <dbReference type="ARBA" id="ARBA00024900"/>
    </source>
</evidence>
<keyword evidence="3" id="KW-0479">Metal-binding</keyword>
<dbReference type="SUPFAM" id="SSF49329">
    <property type="entry name" value="Cu,Zn superoxide dismutase-like"/>
    <property type="match status" value="1"/>
</dbReference>
<gene>
    <name evidence="6" type="ORF">CHH72_08760</name>
</gene>
<dbReference type="AlphaFoldDB" id="A0A268P258"/>